<evidence type="ECO:0000313" key="7">
    <source>
        <dbReference type="Proteomes" id="UP001345219"/>
    </source>
</evidence>
<keyword evidence="3" id="KW-0238">DNA-binding</keyword>
<proteinExistence type="predicted"/>
<dbReference type="Gene3D" id="2.40.330.10">
    <property type="entry name" value="DNA-binding pseudobarrel domain"/>
    <property type="match status" value="1"/>
</dbReference>
<sequence length="143" mass="16041">MFFAGPRLAASDCSDGRWKLQKNLFSTDVGNNWGHLQLPKADVEAHILTVMDVEMVIALGTPGRASCLRVHLVDEDEGKVYENMKLTHYTTSDGYVLNGAWNKICKDRCLMVKDRVGLYWDPVDKALHFSVHQRALPPAAARD</sequence>
<comment type="caution">
    <text evidence="6">The sequence shown here is derived from an EMBL/GenBank/DDBJ whole genome shotgun (WGS) entry which is preliminary data.</text>
</comment>
<dbReference type="SUPFAM" id="SSF101936">
    <property type="entry name" value="DNA-binding pseudobarrel domain"/>
    <property type="match status" value="1"/>
</dbReference>
<protein>
    <recommendedName>
        <fullName evidence="8">TF-B3 domain-containing protein</fullName>
    </recommendedName>
</protein>
<dbReference type="CDD" id="cd10017">
    <property type="entry name" value="B3_DNA"/>
    <property type="match status" value="1"/>
</dbReference>
<evidence type="ECO:0000256" key="5">
    <source>
        <dbReference type="ARBA" id="ARBA00023242"/>
    </source>
</evidence>
<accession>A0AAN7GWT0</accession>
<evidence type="ECO:0000313" key="6">
    <source>
        <dbReference type="EMBL" id="KAK4748608.1"/>
    </source>
</evidence>
<dbReference type="GO" id="GO:0003677">
    <property type="term" value="F:DNA binding"/>
    <property type="evidence" value="ECO:0007669"/>
    <property type="project" value="UniProtKB-KW"/>
</dbReference>
<keyword evidence="4" id="KW-0804">Transcription</keyword>
<dbReference type="InterPro" id="IPR015300">
    <property type="entry name" value="DNA-bd_pseudobarrel_sf"/>
</dbReference>
<keyword evidence="7" id="KW-1185">Reference proteome</keyword>
<dbReference type="Proteomes" id="UP001345219">
    <property type="component" value="Chromosome 12"/>
</dbReference>
<evidence type="ECO:0000256" key="2">
    <source>
        <dbReference type="ARBA" id="ARBA00023015"/>
    </source>
</evidence>
<evidence type="ECO:0008006" key="8">
    <source>
        <dbReference type="Google" id="ProtNLM"/>
    </source>
</evidence>
<dbReference type="PANTHER" id="PTHR34269:SF11">
    <property type="entry name" value="B3 DOMAIN PROTEIN"/>
    <property type="match status" value="1"/>
</dbReference>
<dbReference type="EMBL" id="JAXIOK010000019">
    <property type="protein sequence ID" value="KAK4748608.1"/>
    <property type="molecule type" value="Genomic_DNA"/>
</dbReference>
<comment type="subcellular location">
    <subcellularLocation>
        <location evidence="1">Nucleus</location>
    </subcellularLocation>
</comment>
<keyword evidence="5" id="KW-0539">Nucleus</keyword>
<reference evidence="6 7" key="1">
    <citation type="journal article" date="2023" name="Hortic Res">
        <title>Pangenome of water caltrop reveals structural variations and asymmetric subgenome divergence after allopolyploidization.</title>
        <authorList>
            <person name="Zhang X."/>
            <person name="Chen Y."/>
            <person name="Wang L."/>
            <person name="Yuan Y."/>
            <person name="Fang M."/>
            <person name="Shi L."/>
            <person name="Lu R."/>
            <person name="Comes H.P."/>
            <person name="Ma Y."/>
            <person name="Chen Y."/>
            <person name="Huang G."/>
            <person name="Zhou Y."/>
            <person name="Zheng Z."/>
            <person name="Qiu Y."/>
        </authorList>
    </citation>
    <scope>NUCLEOTIDE SEQUENCE [LARGE SCALE GENOMIC DNA]</scope>
    <source>
        <tissue evidence="6">Roots</tissue>
    </source>
</reference>
<dbReference type="PANTHER" id="PTHR34269">
    <property type="entry name" value="TRANSCRIPTION FACTOR B3-DOMAIN FAMILY-RELATED"/>
    <property type="match status" value="1"/>
</dbReference>
<evidence type="ECO:0000256" key="3">
    <source>
        <dbReference type="ARBA" id="ARBA00023125"/>
    </source>
</evidence>
<dbReference type="AlphaFoldDB" id="A0AAN7GWT0"/>
<organism evidence="6 7">
    <name type="scientific">Trapa incisa</name>
    <dbReference type="NCBI Taxonomy" id="236973"/>
    <lineage>
        <taxon>Eukaryota</taxon>
        <taxon>Viridiplantae</taxon>
        <taxon>Streptophyta</taxon>
        <taxon>Embryophyta</taxon>
        <taxon>Tracheophyta</taxon>
        <taxon>Spermatophyta</taxon>
        <taxon>Magnoliopsida</taxon>
        <taxon>eudicotyledons</taxon>
        <taxon>Gunneridae</taxon>
        <taxon>Pentapetalae</taxon>
        <taxon>rosids</taxon>
        <taxon>malvids</taxon>
        <taxon>Myrtales</taxon>
        <taxon>Lythraceae</taxon>
        <taxon>Trapa</taxon>
    </lineage>
</organism>
<evidence type="ECO:0000256" key="4">
    <source>
        <dbReference type="ARBA" id="ARBA00023163"/>
    </source>
</evidence>
<dbReference type="InterPro" id="IPR051442">
    <property type="entry name" value="B3_domain"/>
</dbReference>
<evidence type="ECO:0000256" key="1">
    <source>
        <dbReference type="ARBA" id="ARBA00004123"/>
    </source>
</evidence>
<gene>
    <name evidence="6" type="ORF">SAY87_015194</name>
</gene>
<dbReference type="InterPro" id="IPR003340">
    <property type="entry name" value="B3_DNA-bd"/>
</dbReference>
<name>A0AAN7GWT0_9MYRT</name>
<keyword evidence="2" id="KW-0805">Transcription regulation</keyword>
<dbReference type="GO" id="GO:0005634">
    <property type="term" value="C:nucleus"/>
    <property type="evidence" value="ECO:0007669"/>
    <property type="project" value="UniProtKB-SubCell"/>
</dbReference>